<dbReference type="CDD" id="cd00084">
    <property type="entry name" value="HMG-box_SF"/>
    <property type="match status" value="1"/>
</dbReference>
<sequence length="452" mass="51775">MDELMNIGSLKDRGKRPRMYIEKKQPSKLSFFNFFTIKSQEMKEKNIKVDVMVRRQLANTWRSMKPEEKAKYAGSYPCVKVGCREFRHDFCGLKPIITQCRPDVFKDVISTFSDERKAAVEEMGFGLLLQLRCDQLQCTLCGWLVDRFDADASSIEVHGKTFKLKPSDFENIMGVKDGGHDVELSDSEDNNIHGLKIIRCGKDRNQISMREIAKRLRQTNIVDDTFRVGFVLFLLGTLLCPSSIILASKYLQPLRGTSDIKLKNWATFSFKYLVEGVSSFKNRKRSCVINGCVLFLQLFYFDLIVHGRTFVNRSLAPIVAWGDKEANELIKWIRTHKGGFESVDITVVSDRTALISKEDEVALKNGLGSVHIKVTANERMQRKTNDEMKVAELEAKLDSEMSKIEGLTYWQVFQATNILATRFDLLSAFLPMSQERKKDYVLYLLEHGTHGL</sequence>
<gene>
    <name evidence="1" type="ORF">RchiOBHm_Chr6g0266661</name>
</gene>
<organism evidence="1 2">
    <name type="scientific">Rosa chinensis</name>
    <name type="common">China rose</name>
    <dbReference type="NCBI Taxonomy" id="74649"/>
    <lineage>
        <taxon>Eukaryota</taxon>
        <taxon>Viridiplantae</taxon>
        <taxon>Streptophyta</taxon>
        <taxon>Embryophyta</taxon>
        <taxon>Tracheophyta</taxon>
        <taxon>Spermatophyta</taxon>
        <taxon>Magnoliopsida</taxon>
        <taxon>eudicotyledons</taxon>
        <taxon>Gunneridae</taxon>
        <taxon>Pentapetalae</taxon>
        <taxon>rosids</taxon>
        <taxon>fabids</taxon>
        <taxon>Rosales</taxon>
        <taxon>Rosaceae</taxon>
        <taxon>Rosoideae</taxon>
        <taxon>Rosoideae incertae sedis</taxon>
        <taxon>Rosa</taxon>
    </lineage>
</organism>
<dbReference type="Proteomes" id="UP000238479">
    <property type="component" value="Chromosome 6"/>
</dbReference>
<protein>
    <submittedName>
        <fullName evidence="1">Putative High mobility group box domain-containing protein</fullName>
    </submittedName>
</protein>
<dbReference type="OMA" id="VTANERM"/>
<keyword evidence="2" id="KW-1185">Reference proteome</keyword>
<dbReference type="PANTHER" id="PTHR34835:SF34">
    <property type="entry name" value="OS08G0555500 PROTEIN"/>
    <property type="match status" value="1"/>
</dbReference>
<evidence type="ECO:0000313" key="1">
    <source>
        <dbReference type="EMBL" id="PRQ23915.1"/>
    </source>
</evidence>
<evidence type="ECO:0000313" key="2">
    <source>
        <dbReference type="Proteomes" id="UP000238479"/>
    </source>
</evidence>
<name>A0A2P6PPQ8_ROSCH</name>
<reference evidence="1 2" key="1">
    <citation type="journal article" date="2018" name="Nat. Genet.">
        <title>The Rosa genome provides new insights in the design of modern roses.</title>
        <authorList>
            <person name="Bendahmane M."/>
        </authorList>
    </citation>
    <scope>NUCLEOTIDE SEQUENCE [LARGE SCALE GENOMIC DNA]</scope>
    <source>
        <strain evidence="2">cv. Old Blush</strain>
    </source>
</reference>
<dbReference type="OrthoDB" id="1166705at2759"/>
<comment type="caution">
    <text evidence="1">The sequence shown here is derived from an EMBL/GenBank/DDBJ whole genome shotgun (WGS) entry which is preliminary data.</text>
</comment>
<dbReference type="InterPro" id="IPR036910">
    <property type="entry name" value="HMG_box_dom_sf"/>
</dbReference>
<dbReference type="PANTHER" id="PTHR34835">
    <property type="entry name" value="OS07G0283600 PROTEIN-RELATED"/>
    <property type="match status" value="1"/>
</dbReference>
<proteinExistence type="predicted"/>
<dbReference type="EMBL" id="PDCK01000044">
    <property type="protein sequence ID" value="PRQ23915.1"/>
    <property type="molecule type" value="Genomic_DNA"/>
</dbReference>
<accession>A0A2P6PPQ8</accession>
<dbReference type="Gramene" id="PRQ23915">
    <property type="protein sequence ID" value="PRQ23915"/>
    <property type="gene ID" value="RchiOBHm_Chr6g0266661"/>
</dbReference>
<dbReference type="Gene3D" id="1.10.30.10">
    <property type="entry name" value="High mobility group box domain"/>
    <property type="match status" value="1"/>
</dbReference>
<dbReference type="AlphaFoldDB" id="A0A2P6PPQ8"/>